<keyword evidence="1" id="KW-0489">Methyltransferase</keyword>
<proteinExistence type="predicted"/>
<dbReference type="Gene3D" id="3.40.50.150">
    <property type="entry name" value="Vaccinia Virus protein VP39"/>
    <property type="match status" value="1"/>
</dbReference>
<dbReference type="InterPro" id="IPR029063">
    <property type="entry name" value="SAM-dependent_MTases_sf"/>
</dbReference>
<dbReference type="CDD" id="cd02440">
    <property type="entry name" value="AdoMet_MTases"/>
    <property type="match status" value="1"/>
</dbReference>
<evidence type="ECO:0000313" key="2">
    <source>
        <dbReference type="Proteomes" id="UP000297597"/>
    </source>
</evidence>
<organism evidence="1 2">
    <name type="scientific">Pelotomaculum propionicicum</name>
    <dbReference type="NCBI Taxonomy" id="258475"/>
    <lineage>
        <taxon>Bacteria</taxon>
        <taxon>Bacillati</taxon>
        <taxon>Bacillota</taxon>
        <taxon>Clostridia</taxon>
        <taxon>Eubacteriales</taxon>
        <taxon>Desulfotomaculaceae</taxon>
        <taxon>Pelotomaculum</taxon>
    </lineage>
</organism>
<dbReference type="Proteomes" id="UP000297597">
    <property type="component" value="Unassembled WGS sequence"/>
</dbReference>
<keyword evidence="1" id="KW-0808">Transferase</keyword>
<keyword evidence="2" id="KW-1185">Reference proteome</keyword>
<dbReference type="EC" id="2.1.1.242" evidence="1"/>
<name>A0A4Y7RUT9_9FIRM</name>
<dbReference type="EMBL" id="QFFZ01000006">
    <property type="protein sequence ID" value="TEB12540.1"/>
    <property type="molecule type" value="Genomic_DNA"/>
</dbReference>
<accession>A0A4Y7RUT9</accession>
<dbReference type="SUPFAM" id="SSF53335">
    <property type="entry name" value="S-adenosyl-L-methionine-dependent methyltransferases"/>
    <property type="match status" value="1"/>
</dbReference>
<dbReference type="PANTHER" id="PTHR36112:SF1">
    <property type="entry name" value="RIBOSOMAL RNA SMALL SUBUNIT METHYLTRANSFERASE J"/>
    <property type="match status" value="1"/>
</dbReference>
<dbReference type="InterPro" id="IPR007536">
    <property type="entry name" value="16SrRNA_methylTrfase_J"/>
</dbReference>
<reference evidence="1 2" key="1">
    <citation type="journal article" date="2018" name="Environ. Microbiol.">
        <title>Novel energy conservation strategies and behaviour of Pelotomaculum schinkii driving syntrophic propionate catabolism.</title>
        <authorList>
            <person name="Hidalgo-Ahumada C.A.P."/>
            <person name="Nobu M.K."/>
            <person name="Narihiro T."/>
            <person name="Tamaki H."/>
            <person name="Liu W.T."/>
            <person name="Kamagata Y."/>
            <person name="Stams A.J.M."/>
            <person name="Imachi H."/>
            <person name="Sousa D.Z."/>
        </authorList>
    </citation>
    <scope>NUCLEOTIDE SEQUENCE [LARGE SCALE GENOMIC DNA]</scope>
    <source>
        <strain evidence="1 2">MGP</strain>
    </source>
</reference>
<dbReference type="PANTHER" id="PTHR36112">
    <property type="entry name" value="RIBOSOMAL RNA SMALL SUBUNIT METHYLTRANSFERASE J"/>
    <property type="match status" value="1"/>
</dbReference>
<dbReference type="Pfam" id="PF04445">
    <property type="entry name" value="SAM_MT"/>
    <property type="match status" value="1"/>
</dbReference>
<gene>
    <name evidence="1" type="primary">rsmJ</name>
    <name evidence="1" type="ORF">Pmgp_00871</name>
</gene>
<evidence type="ECO:0000313" key="1">
    <source>
        <dbReference type="EMBL" id="TEB12540.1"/>
    </source>
</evidence>
<sequence length="275" mass="30032">MGETFPRKTVSCLSFIVTTSHRPTCVQTEAAKQLASEFKVSFAERSDLSVKDITEKFGVDGLLVVSAQRTSFICGGQEFFFHPGLARLRIKELKNGKADQMIKAMSLMPGESVLDCTLGPGADAIVASYVSGPNGRVTGLEASPIISVLVGSGLSTYPEEEDITAAMRRINVINTDYRTYLSSLEPCSYDIIYFDPMFRAPRHKSPAMNSVRLLADPAPVEKETINLALRAAAKRVVLKERRGSAEFERLGFKHVVGGNYAPVAYGVMERQGVLD</sequence>
<dbReference type="RefSeq" id="WP_243119724.1">
    <property type="nucleotide sequence ID" value="NZ_QFFZ01000006.1"/>
</dbReference>
<dbReference type="GO" id="GO:0008990">
    <property type="term" value="F:rRNA (guanine-N2-)-methyltransferase activity"/>
    <property type="evidence" value="ECO:0007669"/>
    <property type="project" value="InterPro"/>
</dbReference>
<comment type="caution">
    <text evidence="1">The sequence shown here is derived from an EMBL/GenBank/DDBJ whole genome shotgun (WGS) entry which is preliminary data.</text>
</comment>
<dbReference type="AlphaFoldDB" id="A0A4Y7RUT9"/>
<protein>
    <submittedName>
        <fullName evidence="1">Ribosomal RNA small subunit methyltransferase J</fullName>
        <ecNumber evidence="1">2.1.1.242</ecNumber>
    </submittedName>
</protein>